<dbReference type="AlphaFoldDB" id="A0A5B6V7Y6"/>
<sequence>MGNDNTVCCQRFDRLEGEMQTMKINIRQELKSPSKPIHEEEVILEDVDELTKEEETEHREPIEKAIEFEPKPVISTYSIMKIPSKLKDLGSFTILIEIGDQYCSKALCDLGAMHPEGVIEDTLVKNPKTMHSNLSDREPMEDRHTYLRGRELKNNLFATQRKIPLQEQCFKSMDALKNETHDLIQYHPWDKFCTIPTKPMCLPIVHKFYAAFNEADTNRPMEECGYIEACSNVNRRTMWNYYSRT</sequence>
<keyword evidence="2" id="KW-1185">Reference proteome</keyword>
<gene>
    <name evidence="1" type="ORF">EPI10_000466</name>
</gene>
<evidence type="ECO:0000313" key="2">
    <source>
        <dbReference type="Proteomes" id="UP000325315"/>
    </source>
</evidence>
<evidence type="ECO:0000313" key="1">
    <source>
        <dbReference type="EMBL" id="KAA3465272.1"/>
    </source>
</evidence>
<proteinExistence type="predicted"/>
<organism evidence="1 2">
    <name type="scientific">Gossypium australe</name>
    <dbReference type="NCBI Taxonomy" id="47621"/>
    <lineage>
        <taxon>Eukaryota</taxon>
        <taxon>Viridiplantae</taxon>
        <taxon>Streptophyta</taxon>
        <taxon>Embryophyta</taxon>
        <taxon>Tracheophyta</taxon>
        <taxon>Spermatophyta</taxon>
        <taxon>Magnoliopsida</taxon>
        <taxon>eudicotyledons</taxon>
        <taxon>Gunneridae</taxon>
        <taxon>Pentapetalae</taxon>
        <taxon>rosids</taxon>
        <taxon>malvids</taxon>
        <taxon>Malvales</taxon>
        <taxon>Malvaceae</taxon>
        <taxon>Malvoideae</taxon>
        <taxon>Gossypium</taxon>
    </lineage>
</organism>
<dbReference type="OrthoDB" id="10621222at2759"/>
<reference evidence="2" key="1">
    <citation type="journal article" date="2019" name="Plant Biotechnol. J.">
        <title>Genome sequencing of the Australian wild diploid species Gossypium australe highlights disease resistance and delayed gland morphogenesis.</title>
        <authorList>
            <person name="Cai Y."/>
            <person name="Cai X."/>
            <person name="Wang Q."/>
            <person name="Wang P."/>
            <person name="Zhang Y."/>
            <person name="Cai C."/>
            <person name="Xu Y."/>
            <person name="Wang K."/>
            <person name="Zhou Z."/>
            <person name="Wang C."/>
            <person name="Geng S."/>
            <person name="Li B."/>
            <person name="Dong Q."/>
            <person name="Hou Y."/>
            <person name="Wang H."/>
            <person name="Ai P."/>
            <person name="Liu Z."/>
            <person name="Yi F."/>
            <person name="Sun M."/>
            <person name="An G."/>
            <person name="Cheng J."/>
            <person name="Zhang Y."/>
            <person name="Shi Q."/>
            <person name="Xie Y."/>
            <person name="Shi X."/>
            <person name="Chang Y."/>
            <person name="Huang F."/>
            <person name="Chen Y."/>
            <person name="Hong S."/>
            <person name="Mi L."/>
            <person name="Sun Q."/>
            <person name="Zhang L."/>
            <person name="Zhou B."/>
            <person name="Peng R."/>
            <person name="Zhang X."/>
            <person name="Liu F."/>
        </authorList>
    </citation>
    <scope>NUCLEOTIDE SEQUENCE [LARGE SCALE GENOMIC DNA]</scope>
    <source>
        <strain evidence="2">cv. PA1801</strain>
    </source>
</reference>
<dbReference type="EMBL" id="SMMG02000007">
    <property type="protein sequence ID" value="KAA3465272.1"/>
    <property type="molecule type" value="Genomic_DNA"/>
</dbReference>
<accession>A0A5B6V7Y6</accession>
<name>A0A5B6V7Y6_9ROSI</name>
<comment type="caution">
    <text evidence="1">The sequence shown here is derived from an EMBL/GenBank/DDBJ whole genome shotgun (WGS) entry which is preliminary data.</text>
</comment>
<dbReference type="Proteomes" id="UP000325315">
    <property type="component" value="Unassembled WGS sequence"/>
</dbReference>
<protein>
    <submittedName>
        <fullName evidence="1">Uncharacterized protein</fullName>
    </submittedName>
</protein>